<dbReference type="GO" id="GO:0008168">
    <property type="term" value="F:methyltransferase activity"/>
    <property type="evidence" value="ECO:0007669"/>
    <property type="project" value="UniProtKB-KW"/>
</dbReference>
<dbReference type="PANTHER" id="PTHR39963">
    <property type="entry name" value="SLL0983 PROTEIN"/>
    <property type="match status" value="1"/>
</dbReference>
<accession>A0A1I5L8S5</accession>
<dbReference type="Proteomes" id="UP000199227">
    <property type="component" value="Unassembled WGS sequence"/>
</dbReference>
<keyword evidence="2" id="KW-0489">Methyltransferase</keyword>
<dbReference type="Pfam" id="PF05430">
    <property type="entry name" value="Methyltransf_30"/>
    <property type="match status" value="1"/>
</dbReference>
<dbReference type="AlphaFoldDB" id="A0A1I5L8S5"/>
<dbReference type="OrthoDB" id="9786494at2"/>
<dbReference type="Gene3D" id="3.40.50.150">
    <property type="entry name" value="Vaccinia Virus protein VP39"/>
    <property type="match status" value="1"/>
</dbReference>
<dbReference type="STRING" id="223786.SAMN05216234_10291"/>
<gene>
    <name evidence="2" type="ORF">SAMN05216234_10291</name>
</gene>
<evidence type="ECO:0000313" key="2">
    <source>
        <dbReference type="EMBL" id="SFO93562.1"/>
    </source>
</evidence>
<dbReference type="InterPro" id="IPR008471">
    <property type="entry name" value="MnmC-like_methylTransf"/>
</dbReference>
<name>A0A1I5L8S5_9BACT</name>
<reference evidence="2 3" key="1">
    <citation type="submission" date="2016-10" db="EMBL/GenBank/DDBJ databases">
        <authorList>
            <person name="de Groot N.N."/>
        </authorList>
    </citation>
    <scope>NUCLEOTIDE SEQUENCE [LARGE SCALE GENOMIC DNA]</scope>
    <source>
        <strain evidence="2 3">EP1-55-1</strain>
    </source>
</reference>
<proteinExistence type="predicted"/>
<dbReference type="GO" id="GO:0032259">
    <property type="term" value="P:methylation"/>
    <property type="evidence" value="ECO:0007669"/>
    <property type="project" value="UniProtKB-KW"/>
</dbReference>
<dbReference type="InterPro" id="IPR029063">
    <property type="entry name" value="SAM-dependent_MTases_sf"/>
</dbReference>
<organism evidence="2 3">
    <name type="scientific">Hydrogenimonas thermophila</name>
    <dbReference type="NCBI Taxonomy" id="223786"/>
    <lineage>
        <taxon>Bacteria</taxon>
        <taxon>Pseudomonadati</taxon>
        <taxon>Campylobacterota</taxon>
        <taxon>Epsilonproteobacteria</taxon>
        <taxon>Campylobacterales</taxon>
        <taxon>Hydrogenimonadaceae</taxon>
        <taxon>Hydrogenimonas</taxon>
    </lineage>
</organism>
<dbReference type="EMBL" id="FOXB01000002">
    <property type="protein sequence ID" value="SFO93562.1"/>
    <property type="molecule type" value="Genomic_DNA"/>
</dbReference>
<evidence type="ECO:0000259" key="1">
    <source>
        <dbReference type="Pfam" id="PF05430"/>
    </source>
</evidence>
<evidence type="ECO:0000313" key="3">
    <source>
        <dbReference type="Proteomes" id="UP000199227"/>
    </source>
</evidence>
<dbReference type="SUPFAM" id="SSF53335">
    <property type="entry name" value="S-adenosyl-L-methionine-dependent methyltransferases"/>
    <property type="match status" value="1"/>
</dbReference>
<dbReference type="RefSeq" id="WP_092910192.1">
    <property type="nucleotide sequence ID" value="NZ_FOXB01000002.1"/>
</dbReference>
<dbReference type="GO" id="GO:0016645">
    <property type="term" value="F:oxidoreductase activity, acting on the CH-NH group of donors"/>
    <property type="evidence" value="ECO:0007669"/>
    <property type="project" value="InterPro"/>
</dbReference>
<protein>
    <submittedName>
        <fullName evidence="2">tRNA U34 5-methylaminomethyl-2-thiouridine-forming methyltransferase MnmC</fullName>
    </submittedName>
</protein>
<sequence>MEFVETADGSYTCHSEQFDECYHSTKDGAFKESLKKHIEPAFTLIDSSKKELTILDICFGLGYNTLTTLYYVNKNVFNYKLHIVSPEFDEFLVRSLDKFPYPEPLQSFKPIVSEISKNGCYEDENIRINVVFGDAREFLKRTDLTFDIVYQDAFSPKKNPLLWTKEYFADLSKHLTNDAIVTTYSSATPVRMGMVENSLFVYEPPSSGVRSGTIASPSSNLPLNKIDMALKKERNPNAAPLYDKDFKEQ</sequence>
<feature type="domain" description="MnmC-like methyltransferase" evidence="1">
    <location>
        <begin position="121"/>
        <end position="214"/>
    </location>
</feature>
<dbReference type="PANTHER" id="PTHR39963:SF1">
    <property type="entry name" value="MNMC-LIKE METHYLTRANSFERASE DOMAIN-CONTAINING PROTEIN"/>
    <property type="match status" value="1"/>
</dbReference>
<keyword evidence="2" id="KW-0808">Transferase</keyword>
<keyword evidence="3" id="KW-1185">Reference proteome</keyword>